<dbReference type="InterPro" id="IPR016162">
    <property type="entry name" value="Ald_DH_N"/>
</dbReference>
<dbReference type="InterPro" id="IPR015590">
    <property type="entry name" value="Aldehyde_DH_dom"/>
</dbReference>
<dbReference type="InterPro" id="IPR016161">
    <property type="entry name" value="Ald_DH/histidinol_DH"/>
</dbReference>
<dbReference type="EMBL" id="WUMV01000002">
    <property type="protein sequence ID" value="MXN64340.1"/>
    <property type="molecule type" value="Genomic_DNA"/>
</dbReference>
<protein>
    <submittedName>
        <fullName evidence="4">Phenylacetic acid degradation protein PaaN</fullName>
    </submittedName>
</protein>
<dbReference type="AlphaFoldDB" id="A0A7X3LSK5"/>
<dbReference type="GO" id="GO:0009898">
    <property type="term" value="C:cytoplasmic side of plasma membrane"/>
    <property type="evidence" value="ECO:0007669"/>
    <property type="project" value="TreeGrafter"/>
</dbReference>
<dbReference type="PANTHER" id="PTHR42862">
    <property type="entry name" value="DELTA-1-PYRROLINE-5-CARBOXYLATE DEHYDROGENASE 1, ISOFORM A-RELATED"/>
    <property type="match status" value="1"/>
</dbReference>
<dbReference type="PANTHER" id="PTHR42862:SF1">
    <property type="entry name" value="DELTA-1-PYRROLINE-5-CARBOXYLATE DEHYDROGENASE 2, ISOFORM A-RELATED"/>
    <property type="match status" value="1"/>
</dbReference>
<keyword evidence="5" id="KW-1185">Reference proteome</keyword>
<dbReference type="NCBIfam" id="TIGR02288">
    <property type="entry name" value="PaaN_2"/>
    <property type="match status" value="1"/>
</dbReference>
<organism evidence="4 5">
    <name type="scientific">Stappia sediminis</name>
    <dbReference type="NCBI Taxonomy" id="2692190"/>
    <lineage>
        <taxon>Bacteria</taxon>
        <taxon>Pseudomonadati</taxon>
        <taxon>Pseudomonadota</taxon>
        <taxon>Alphaproteobacteria</taxon>
        <taxon>Hyphomicrobiales</taxon>
        <taxon>Stappiaceae</taxon>
        <taxon>Stappia</taxon>
    </lineage>
</organism>
<name>A0A7X3LSK5_9HYPH</name>
<reference evidence="4 5" key="1">
    <citation type="submission" date="2019-12" db="EMBL/GenBank/DDBJ databases">
        <authorList>
            <person name="Li M."/>
        </authorList>
    </citation>
    <scope>NUCLEOTIDE SEQUENCE [LARGE SCALE GENOMIC DNA]</scope>
    <source>
        <strain evidence="4 5">GBMRC 2046</strain>
    </source>
</reference>
<accession>A0A7X3LSK5</accession>
<evidence type="ECO:0000256" key="1">
    <source>
        <dbReference type="ARBA" id="ARBA00023002"/>
    </source>
</evidence>
<dbReference type="GO" id="GO:0003842">
    <property type="term" value="F:L-glutamate gamma-semialdehyde dehydrogenase activity"/>
    <property type="evidence" value="ECO:0007669"/>
    <property type="project" value="TreeGrafter"/>
</dbReference>
<evidence type="ECO:0000313" key="5">
    <source>
        <dbReference type="Proteomes" id="UP000433101"/>
    </source>
</evidence>
<proteinExistence type="predicted"/>
<dbReference type="SUPFAM" id="SSF53720">
    <property type="entry name" value="ALDH-like"/>
    <property type="match status" value="1"/>
</dbReference>
<gene>
    <name evidence="4" type="primary">paaN</name>
    <name evidence="4" type="ORF">GR183_05445</name>
</gene>
<dbReference type="InterPro" id="IPR050485">
    <property type="entry name" value="Proline_metab_enzyme"/>
</dbReference>
<dbReference type="GO" id="GO:0010133">
    <property type="term" value="P:L-proline catabolic process to L-glutamate"/>
    <property type="evidence" value="ECO:0007669"/>
    <property type="project" value="TreeGrafter"/>
</dbReference>
<evidence type="ECO:0000259" key="3">
    <source>
        <dbReference type="Pfam" id="PF00171"/>
    </source>
</evidence>
<comment type="caution">
    <text evidence="4">The sequence shown here is derived from an EMBL/GenBank/DDBJ whole genome shotgun (WGS) entry which is preliminary data.</text>
</comment>
<dbReference type="Gene3D" id="3.40.605.10">
    <property type="entry name" value="Aldehyde Dehydrogenase, Chain A, domain 1"/>
    <property type="match status" value="1"/>
</dbReference>
<keyword evidence="2" id="KW-0520">NAD</keyword>
<dbReference type="InterPro" id="IPR016163">
    <property type="entry name" value="Ald_DH_C"/>
</dbReference>
<dbReference type="Proteomes" id="UP000433101">
    <property type="component" value="Unassembled WGS sequence"/>
</dbReference>
<evidence type="ECO:0000256" key="2">
    <source>
        <dbReference type="ARBA" id="ARBA00023027"/>
    </source>
</evidence>
<dbReference type="InterPro" id="IPR011975">
    <property type="entry name" value="PaaN_2"/>
</dbReference>
<feature type="domain" description="Aldehyde dehydrogenase" evidence="3">
    <location>
        <begin position="87"/>
        <end position="499"/>
    </location>
</feature>
<dbReference type="Pfam" id="PF00171">
    <property type="entry name" value="Aldedh"/>
    <property type="match status" value="1"/>
</dbReference>
<sequence>MADFFATHKATLDKALETIRTRGYWSAYPEMPSGKIYGETAKDDGEAAFKALLGKPFDLDQPSDGGSVGGEVSPYGLKLDISYPGASADLLVETAKSAMKGWAHATPQERAGVCIEILNRLNRQSFLLANAVMHTSGQAFMMAFQAGGAHAQDRGLEAVAYAYDEMTRIPAHARWEKPQGPKEPLVLEKQFRIIPRGVALVIGCSTFPTWNSYPAFFASLATGNAVIVKPHPGAILPLALTVRVAREVLKEAGFDPNTVLLAADSAEKPLAKDLVTHPDVAIVDYTGSPAFGEWVRGNAKGKQVYTEEAGVNSIVVHSTDNLKGMASNIAFSLSLYTGQMCTAPQNIYVPRDGIETDDGHKSFDEVCEAIKVSIDKLLGDPQRAAAVLGAVQSTATAERVKAARSLGRVVRDSTPVEGMDEARTATPLVIAVEAKDEGAYLEERFGPISFIVATDGIDDAIDRAAGSAKTRGAITASLYSTDEAVVEKAIEAFGEGGVSLSLNLTGGIFVNQSAAFSDFHVTGANPAGNASLCDSAFVANRFRVAGVRRPVAA</sequence>
<evidence type="ECO:0000313" key="4">
    <source>
        <dbReference type="EMBL" id="MXN64340.1"/>
    </source>
</evidence>
<keyword evidence="1" id="KW-0560">Oxidoreductase</keyword>
<dbReference type="Gene3D" id="3.40.309.10">
    <property type="entry name" value="Aldehyde Dehydrogenase, Chain A, domain 2"/>
    <property type="match status" value="1"/>
</dbReference>
<dbReference type="RefSeq" id="WP_160774570.1">
    <property type="nucleotide sequence ID" value="NZ_WUMV01000002.1"/>
</dbReference>